<dbReference type="Pfam" id="PF12796">
    <property type="entry name" value="Ank_2"/>
    <property type="match status" value="1"/>
</dbReference>
<evidence type="ECO:0000313" key="5">
    <source>
        <dbReference type="EMBL" id="ESL08112.1"/>
    </source>
</evidence>
<dbReference type="AlphaFoldDB" id="A0A061J4A4"/>
<dbReference type="Proteomes" id="UP000031737">
    <property type="component" value="Unassembled WGS sequence"/>
</dbReference>
<sequence>METDSCVHSFSSKSLMALPLSYCFPNSYFKKKKRQTHSLGRRQGKKKTHIFITVLYFPFYFIFRLLYVLFLCGMPTDVAGAEVEDDQALPLPGSESIALLTRRLNCIGELTRKLRLRQDEEMSRFQNIIDALNKEEARIWRQFHVVDMRCMEIMASFGLAAESLNAALLWDEMYHLSLTEVELQIVEAKAEENIHSLRARMAYRCLGDTDNVITSFNKRFVFARYHISRAAAPSGLCHRSAGGAPPALLTNDFIKSDSTCNVDSTNDTDFLETKTDSTHVSSSELKELVTAIKSSKGALQRVRDVLCRFASVSPPLALQRNKCGETPLHIACGLYKPSLDVIGELLHAGADVSVKDAAGFTPFHVACLQTQEDNSLLMQLLLESGCDVNVRTAEGETAAHLCAVDDKYFHSLQFLYHVGADFSAGAFFWGVWCTPIDVARANGEKASRIFNLLNADAVV</sequence>
<dbReference type="EMBL" id="AUPL01004191">
    <property type="protein sequence ID" value="ESL08112.1"/>
    <property type="molecule type" value="Genomic_DNA"/>
</dbReference>
<gene>
    <name evidence="5" type="ORF">TRSC58_04191</name>
</gene>
<keyword evidence="6" id="KW-1185">Reference proteome</keyword>
<evidence type="ECO:0000313" key="6">
    <source>
        <dbReference type="Proteomes" id="UP000031737"/>
    </source>
</evidence>
<dbReference type="OrthoDB" id="248874at2759"/>
<comment type="caution">
    <text evidence="5">The sequence shown here is derived from an EMBL/GenBank/DDBJ whole genome shotgun (WGS) entry which is preliminary data.</text>
</comment>
<dbReference type="VEuPathDB" id="TriTrypDB:TRSC58_04191"/>
<proteinExistence type="predicted"/>
<dbReference type="Gene3D" id="1.25.40.20">
    <property type="entry name" value="Ankyrin repeat-containing domain"/>
    <property type="match status" value="1"/>
</dbReference>
<feature type="repeat" description="ANK" evidence="3">
    <location>
        <begin position="323"/>
        <end position="357"/>
    </location>
</feature>
<keyword evidence="2 3" id="KW-0040">ANK repeat</keyword>
<dbReference type="PROSITE" id="PS50088">
    <property type="entry name" value="ANK_REPEAT"/>
    <property type="match status" value="2"/>
</dbReference>
<accession>A0A061J4A4</accession>
<dbReference type="InterPro" id="IPR050776">
    <property type="entry name" value="Ank_Repeat/CDKN_Inhibitor"/>
</dbReference>
<feature type="repeat" description="ANK" evidence="3">
    <location>
        <begin position="358"/>
        <end position="393"/>
    </location>
</feature>
<feature type="transmembrane region" description="Helical" evidence="4">
    <location>
        <begin position="12"/>
        <end position="29"/>
    </location>
</feature>
<evidence type="ECO:0000256" key="1">
    <source>
        <dbReference type="ARBA" id="ARBA00022737"/>
    </source>
</evidence>
<keyword evidence="4" id="KW-0812">Transmembrane</keyword>
<dbReference type="SUPFAM" id="SSF48403">
    <property type="entry name" value="Ankyrin repeat"/>
    <property type="match status" value="1"/>
</dbReference>
<dbReference type="InterPro" id="IPR002110">
    <property type="entry name" value="Ankyrin_rpt"/>
</dbReference>
<keyword evidence="1" id="KW-0677">Repeat</keyword>
<dbReference type="GO" id="GO:0005634">
    <property type="term" value="C:nucleus"/>
    <property type="evidence" value="ECO:0007669"/>
    <property type="project" value="TreeGrafter"/>
</dbReference>
<dbReference type="PROSITE" id="PS50297">
    <property type="entry name" value="ANK_REP_REGION"/>
    <property type="match status" value="2"/>
</dbReference>
<dbReference type="PANTHER" id="PTHR24201:SF2">
    <property type="entry name" value="ANKYRIN REPEAT DOMAIN-CONTAINING PROTEIN 42"/>
    <property type="match status" value="1"/>
</dbReference>
<organism evidence="5 6">
    <name type="scientific">Trypanosoma rangeli SC58</name>
    <dbReference type="NCBI Taxonomy" id="429131"/>
    <lineage>
        <taxon>Eukaryota</taxon>
        <taxon>Discoba</taxon>
        <taxon>Euglenozoa</taxon>
        <taxon>Kinetoplastea</taxon>
        <taxon>Metakinetoplastina</taxon>
        <taxon>Trypanosomatida</taxon>
        <taxon>Trypanosomatidae</taxon>
        <taxon>Trypanosoma</taxon>
        <taxon>Herpetosoma</taxon>
    </lineage>
</organism>
<keyword evidence="4" id="KW-0472">Membrane</keyword>
<dbReference type="SMART" id="SM00248">
    <property type="entry name" value="ANK"/>
    <property type="match status" value="3"/>
</dbReference>
<keyword evidence="4" id="KW-1133">Transmembrane helix</keyword>
<reference evidence="5 6" key="1">
    <citation type="submission" date="2013-07" db="EMBL/GenBank/DDBJ databases">
        <authorList>
            <person name="Stoco P.H."/>
            <person name="Wagner G."/>
            <person name="Gerber A."/>
            <person name="Zaha A."/>
            <person name="Thompson C."/>
            <person name="Bartholomeu D.C."/>
            <person name="Luckemeyer D.D."/>
            <person name="Bahia D."/>
            <person name="Loreto E."/>
            <person name="Prestes E.B."/>
            <person name="Lima F.M."/>
            <person name="Rodrigues-Luiz G."/>
            <person name="Vallejo G.A."/>
            <person name="Filho J.F."/>
            <person name="Monteiro K.M."/>
            <person name="Tyler K.M."/>
            <person name="de Almeida L.G."/>
            <person name="Ortiz M.F."/>
            <person name="Siervo M.A."/>
            <person name="de Moraes M.H."/>
            <person name="Cunha O.L."/>
            <person name="Mendonca-Neto R."/>
            <person name="Silva R."/>
            <person name="Teixeira S.M."/>
            <person name="Murta S.M."/>
            <person name="Sincero T.C."/>
            <person name="Mendes T.A."/>
            <person name="Urmenyi T.P."/>
            <person name="Silva V.G."/>
            <person name="da Rocha W.D."/>
            <person name="Andersson B."/>
            <person name="Romanha A.J."/>
            <person name="Steindel M."/>
            <person name="de Vasconcelos A.T."/>
            <person name="Grisard E.C."/>
        </authorList>
    </citation>
    <scope>NUCLEOTIDE SEQUENCE [LARGE SCALE GENOMIC DNA]</scope>
    <source>
        <strain evidence="5 6">SC58</strain>
    </source>
</reference>
<dbReference type="PANTHER" id="PTHR24201">
    <property type="entry name" value="ANK_REP_REGION DOMAIN-CONTAINING PROTEIN"/>
    <property type="match status" value="1"/>
</dbReference>
<protein>
    <submittedName>
        <fullName evidence="5">Uncharacterized protein</fullName>
    </submittedName>
</protein>
<evidence type="ECO:0000256" key="4">
    <source>
        <dbReference type="SAM" id="Phobius"/>
    </source>
</evidence>
<evidence type="ECO:0000256" key="3">
    <source>
        <dbReference type="PROSITE-ProRule" id="PRU00023"/>
    </source>
</evidence>
<feature type="transmembrane region" description="Helical" evidence="4">
    <location>
        <begin position="50"/>
        <end position="70"/>
    </location>
</feature>
<name>A0A061J4A4_TRYRA</name>
<dbReference type="InterPro" id="IPR036770">
    <property type="entry name" value="Ankyrin_rpt-contain_sf"/>
</dbReference>
<evidence type="ECO:0000256" key="2">
    <source>
        <dbReference type="ARBA" id="ARBA00023043"/>
    </source>
</evidence>